<dbReference type="EMBL" id="LDEV01002808">
    <property type="protein sequence ID" value="KLJ07506.1"/>
    <property type="molecule type" value="Genomic_DNA"/>
</dbReference>
<proteinExistence type="predicted"/>
<evidence type="ECO:0000313" key="2">
    <source>
        <dbReference type="Proteomes" id="UP000053573"/>
    </source>
</evidence>
<accession>A0A0H1BE71</accession>
<keyword evidence="2" id="KW-1185">Reference proteome</keyword>
<dbReference type="Proteomes" id="UP000053573">
    <property type="component" value="Unassembled WGS sequence"/>
</dbReference>
<organism evidence="1 2">
    <name type="scientific">Blastomyces silverae</name>
    <dbReference type="NCBI Taxonomy" id="2060906"/>
    <lineage>
        <taxon>Eukaryota</taxon>
        <taxon>Fungi</taxon>
        <taxon>Dikarya</taxon>
        <taxon>Ascomycota</taxon>
        <taxon>Pezizomycotina</taxon>
        <taxon>Eurotiomycetes</taxon>
        <taxon>Eurotiomycetidae</taxon>
        <taxon>Onygenales</taxon>
        <taxon>Ajellomycetaceae</taxon>
        <taxon>Blastomyces</taxon>
    </lineage>
</organism>
<dbReference type="AlphaFoldDB" id="A0A0H1BE71"/>
<comment type="caution">
    <text evidence="1">The sequence shown here is derived from an EMBL/GenBank/DDBJ whole genome shotgun (WGS) entry which is preliminary data.</text>
</comment>
<name>A0A0H1BE71_9EURO</name>
<gene>
    <name evidence="1" type="ORF">EMPG_17022</name>
</gene>
<sequence>MTGQNWESIYKGSSGHRYRPACSSAVLILTGSGLQQGSSSRQPSQAGKYQMKPINHWDQLGRLAIFFQLNDYEFNGPLLVAPTRVSKVSVCQLMTTIQKNERSFFKHRDVHQCHWEAASVISHLGRNWGTARGLIYGVFSLSNSPSARLCRIRPPDSGHGSASIRSRAFISIIFVFFRQQAGKQCGYNTGQAIRQQLKTQEPRNNLILWDDWG</sequence>
<evidence type="ECO:0000313" key="1">
    <source>
        <dbReference type="EMBL" id="KLJ07506.1"/>
    </source>
</evidence>
<reference evidence="2" key="1">
    <citation type="journal article" date="2015" name="PLoS Genet.">
        <title>The dynamic genome and transcriptome of the human fungal pathogen Blastomyces and close relative Emmonsia.</title>
        <authorList>
            <person name="Munoz J.F."/>
            <person name="Gauthier G.M."/>
            <person name="Desjardins C.A."/>
            <person name="Gallo J.E."/>
            <person name="Holder J."/>
            <person name="Sullivan T.D."/>
            <person name="Marty A.J."/>
            <person name="Carmen J.C."/>
            <person name="Chen Z."/>
            <person name="Ding L."/>
            <person name="Gujja S."/>
            <person name="Magrini V."/>
            <person name="Misas E."/>
            <person name="Mitreva M."/>
            <person name="Priest M."/>
            <person name="Saif S."/>
            <person name="Whiston E.A."/>
            <person name="Young S."/>
            <person name="Zeng Q."/>
            <person name="Goldman W.E."/>
            <person name="Mardis E.R."/>
            <person name="Taylor J.W."/>
            <person name="McEwen J.G."/>
            <person name="Clay O.K."/>
            <person name="Klein B.S."/>
            <person name="Cuomo C.A."/>
        </authorList>
    </citation>
    <scope>NUCLEOTIDE SEQUENCE [LARGE SCALE GENOMIC DNA]</scope>
    <source>
        <strain evidence="2">UAMH 139</strain>
    </source>
</reference>
<protein>
    <submittedName>
        <fullName evidence="1">Uncharacterized protein</fullName>
    </submittedName>
</protein>